<accession>B0DKW0</accession>
<protein>
    <submittedName>
        <fullName evidence="1">Predicted protein</fullName>
    </submittedName>
</protein>
<dbReference type="Gene3D" id="2.130.10.10">
    <property type="entry name" value="YVTN repeat-like/Quinoprotein amine dehydrogenase"/>
    <property type="match status" value="1"/>
</dbReference>
<reference evidence="1 2" key="1">
    <citation type="journal article" date="2008" name="Nature">
        <title>The genome of Laccaria bicolor provides insights into mycorrhizal symbiosis.</title>
        <authorList>
            <person name="Martin F."/>
            <person name="Aerts A."/>
            <person name="Ahren D."/>
            <person name="Brun A."/>
            <person name="Danchin E.G.J."/>
            <person name="Duchaussoy F."/>
            <person name="Gibon J."/>
            <person name="Kohler A."/>
            <person name="Lindquist E."/>
            <person name="Pereda V."/>
            <person name="Salamov A."/>
            <person name="Shapiro H.J."/>
            <person name="Wuyts J."/>
            <person name="Blaudez D."/>
            <person name="Buee M."/>
            <person name="Brokstein P."/>
            <person name="Canbaeck B."/>
            <person name="Cohen D."/>
            <person name="Courty P.E."/>
            <person name="Coutinho P.M."/>
            <person name="Delaruelle C."/>
            <person name="Detter J.C."/>
            <person name="Deveau A."/>
            <person name="DiFazio S."/>
            <person name="Duplessis S."/>
            <person name="Fraissinet-Tachet L."/>
            <person name="Lucic E."/>
            <person name="Frey-Klett P."/>
            <person name="Fourrey C."/>
            <person name="Feussner I."/>
            <person name="Gay G."/>
            <person name="Grimwood J."/>
            <person name="Hoegger P.J."/>
            <person name="Jain P."/>
            <person name="Kilaru S."/>
            <person name="Labbe J."/>
            <person name="Lin Y.C."/>
            <person name="Legue V."/>
            <person name="Le Tacon F."/>
            <person name="Marmeisse R."/>
            <person name="Melayah D."/>
            <person name="Montanini B."/>
            <person name="Muratet M."/>
            <person name="Nehls U."/>
            <person name="Niculita-Hirzel H."/>
            <person name="Oudot-Le Secq M.P."/>
            <person name="Peter M."/>
            <person name="Quesneville H."/>
            <person name="Rajashekar B."/>
            <person name="Reich M."/>
            <person name="Rouhier N."/>
            <person name="Schmutz J."/>
            <person name="Yin T."/>
            <person name="Chalot M."/>
            <person name="Henrissat B."/>
            <person name="Kuees U."/>
            <person name="Lucas S."/>
            <person name="Van de Peer Y."/>
            <person name="Podila G.K."/>
            <person name="Polle A."/>
            <person name="Pukkila P.J."/>
            <person name="Richardson P.M."/>
            <person name="Rouze P."/>
            <person name="Sanders I.R."/>
            <person name="Stajich J.E."/>
            <person name="Tunlid A."/>
            <person name="Tuskan G."/>
            <person name="Grigoriev I.V."/>
        </authorList>
    </citation>
    <scope>NUCLEOTIDE SEQUENCE [LARGE SCALE GENOMIC DNA]</scope>
    <source>
        <strain evidence="2">S238N-H82 / ATCC MYA-4686</strain>
    </source>
</reference>
<gene>
    <name evidence="1" type="ORF">LACBIDRAFT_304064</name>
</gene>
<dbReference type="SUPFAM" id="SSF50969">
    <property type="entry name" value="YVTN repeat-like/Quinoprotein amine dehydrogenase"/>
    <property type="match status" value="1"/>
</dbReference>
<dbReference type="RefSeq" id="XP_001884632.1">
    <property type="nucleotide sequence ID" value="XM_001884597.1"/>
</dbReference>
<dbReference type="InParanoid" id="B0DKW0"/>
<dbReference type="InterPro" id="IPR015943">
    <property type="entry name" value="WD40/YVTN_repeat-like_dom_sf"/>
</dbReference>
<organism evidence="2">
    <name type="scientific">Laccaria bicolor (strain S238N-H82 / ATCC MYA-4686)</name>
    <name type="common">Bicoloured deceiver</name>
    <name type="synonym">Laccaria laccata var. bicolor</name>
    <dbReference type="NCBI Taxonomy" id="486041"/>
    <lineage>
        <taxon>Eukaryota</taxon>
        <taxon>Fungi</taxon>
        <taxon>Dikarya</taxon>
        <taxon>Basidiomycota</taxon>
        <taxon>Agaricomycotina</taxon>
        <taxon>Agaricomycetes</taxon>
        <taxon>Agaricomycetidae</taxon>
        <taxon>Agaricales</taxon>
        <taxon>Agaricineae</taxon>
        <taxon>Hydnangiaceae</taxon>
        <taxon>Laccaria</taxon>
    </lineage>
</organism>
<dbReference type="InterPro" id="IPR011044">
    <property type="entry name" value="Quino_amine_DH_bsu"/>
</dbReference>
<dbReference type="GeneID" id="6080273"/>
<dbReference type="EMBL" id="DS547116">
    <property type="protein sequence ID" value="EDR04808.1"/>
    <property type="molecule type" value="Genomic_DNA"/>
</dbReference>
<dbReference type="AlphaFoldDB" id="B0DKW0"/>
<name>B0DKW0_LACBS</name>
<proteinExistence type="predicted"/>
<dbReference type="Proteomes" id="UP000001194">
    <property type="component" value="Unassembled WGS sequence"/>
</dbReference>
<dbReference type="OrthoDB" id="10312120at2759"/>
<keyword evidence="2" id="KW-1185">Reference proteome</keyword>
<dbReference type="HOGENOM" id="CLU_031726_0_0_1"/>
<dbReference type="KEGG" id="lbc:LACBIDRAFT_304064"/>
<evidence type="ECO:0000313" key="1">
    <source>
        <dbReference type="EMBL" id="EDR04808.1"/>
    </source>
</evidence>
<evidence type="ECO:0000313" key="2">
    <source>
        <dbReference type="Proteomes" id="UP000001194"/>
    </source>
</evidence>
<sequence>MRNLKFTTFIVLFKRESFITVGPVRYSSTTYIPPENMRLIHMPLIEEFVSTHYAFKPRIIIPKHPSRLLAEIAFIPIKGNRILLFAKYLEKTLRSYLVPHLHISIYEIRADYRIGPALWSFNGGVDGHCNIDNLRLIKSTKNALGISFRERFDNHWKLFDISTTKTDASDNFPLIESGRIDTDLELKSNSENGRSFVILSPDRRILLNTYLEEGPHNQTIDIHYSDSGSTSFSFVTRTSIPTPRALGTATLQAELAFSADGSKFAMAMGRGRVSVWDIRSKAPLKTFMEVPKPDYNNQSVPFLSFSSGNLGKEALAFVERNIYSQLDIIHVIDATSFETEETFLLKLEWVQKLRMFVGVQSLFFDPSGETLYAELAGTLYEWDLRKNKNGPEWWIGD</sequence>